<feature type="compositionally biased region" description="Gly residues" evidence="5">
    <location>
        <begin position="955"/>
        <end position="974"/>
    </location>
</feature>
<dbReference type="FunCoup" id="A0A286UP04">
    <property type="interactions" value="587"/>
</dbReference>
<feature type="compositionally biased region" description="Polar residues" evidence="5">
    <location>
        <begin position="467"/>
        <end position="486"/>
    </location>
</feature>
<feature type="compositionally biased region" description="Polar residues" evidence="5">
    <location>
        <begin position="536"/>
        <end position="553"/>
    </location>
</feature>
<evidence type="ECO:0000256" key="1">
    <source>
        <dbReference type="ARBA" id="ARBA00004308"/>
    </source>
</evidence>
<feature type="region of interest" description="Disordered" evidence="5">
    <location>
        <begin position="1017"/>
        <end position="1058"/>
    </location>
</feature>
<dbReference type="EMBL" id="NBII01000003">
    <property type="protein sequence ID" value="PAV21308.1"/>
    <property type="molecule type" value="Genomic_DNA"/>
</dbReference>
<dbReference type="SUPFAM" id="SSF48371">
    <property type="entry name" value="ARM repeat"/>
    <property type="match status" value="1"/>
</dbReference>
<evidence type="ECO:0000313" key="8">
    <source>
        <dbReference type="Proteomes" id="UP000217199"/>
    </source>
</evidence>
<feature type="compositionally biased region" description="Gly residues" evidence="5">
    <location>
        <begin position="982"/>
        <end position="995"/>
    </location>
</feature>
<feature type="domain" description="Vacuolar protein 14 C-terminal Fig4-binding" evidence="6">
    <location>
        <begin position="678"/>
        <end position="856"/>
    </location>
</feature>
<dbReference type="Pfam" id="PF12755">
    <property type="entry name" value="Vac14_Fab1_bd"/>
    <property type="match status" value="1"/>
</dbReference>
<proteinExistence type="inferred from homology"/>
<reference evidence="7 8" key="1">
    <citation type="journal article" date="2017" name="Mol. Ecol.">
        <title>Comparative and population genomic landscape of Phellinus noxius: A hypervariable fungus causing root rot in trees.</title>
        <authorList>
            <person name="Chung C.L."/>
            <person name="Lee T.J."/>
            <person name="Akiba M."/>
            <person name="Lee H.H."/>
            <person name="Kuo T.H."/>
            <person name="Liu D."/>
            <person name="Ke H.M."/>
            <person name="Yokoi T."/>
            <person name="Roa M.B."/>
            <person name="Lu M.J."/>
            <person name="Chang Y.Y."/>
            <person name="Ann P.J."/>
            <person name="Tsai J.N."/>
            <person name="Chen C.Y."/>
            <person name="Tzean S.S."/>
            <person name="Ota Y."/>
            <person name="Hattori T."/>
            <person name="Sahashi N."/>
            <person name="Liou R.F."/>
            <person name="Kikuchi T."/>
            <person name="Tsai I.J."/>
        </authorList>
    </citation>
    <scope>NUCLEOTIDE SEQUENCE [LARGE SCALE GENOMIC DNA]</scope>
    <source>
        <strain evidence="7 8">FFPRI411160</strain>
    </source>
</reference>
<dbReference type="Pfam" id="PF11916">
    <property type="entry name" value="Vac14_Fig4_bd"/>
    <property type="match status" value="1"/>
</dbReference>
<comment type="similarity">
    <text evidence="2">Belongs to the VAC14 family.</text>
</comment>
<feature type="region of interest" description="Disordered" evidence="5">
    <location>
        <begin position="439"/>
        <end position="517"/>
    </location>
</feature>
<feature type="compositionally biased region" description="Low complexity" evidence="5">
    <location>
        <begin position="554"/>
        <end position="568"/>
    </location>
</feature>
<dbReference type="OrthoDB" id="5574975at2759"/>
<dbReference type="InterPro" id="IPR016024">
    <property type="entry name" value="ARM-type_fold"/>
</dbReference>
<feature type="compositionally biased region" description="Gly residues" evidence="5">
    <location>
        <begin position="1017"/>
        <end position="1036"/>
    </location>
</feature>
<feature type="compositionally biased region" description="Low complexity" evidence="5">
    <location>
        <begin position="453"/>
        <end position="466"/>
    </location>
</feature>
<dbReference type="InterPro" id="IPR021841">
    <property type="entry name" value="VAC14_Fig4p-bd"/>
</dbReference>
<dbReference type="STRING" id="2282107.A0A286UP04"/>
<evidence type="ECO:0000313" key="7">
    <source>
        <dbReference type="EMBL" id="PAV21308.1"/>
    </source>
</evidence>
<dbReference type="PANTHER" id="PTHR16023:SF0">
    <property type="entry name" value="PROTEIN VAC14 HOMOLOG"/>
    <property type="match status" value="1"/>
</dbReference>
<keyword evidence="3" id="KW-0677">Repeat</keyword>
<feature type="compositionally biased region" description="Gly residues" evidence="5">
    <location>
        <begin position="917"/>
        <end position="927"/>
    </location>
</feature>
<evidence type="ECO:0000256" key="5">
    <source>
        <dbReference type="SAM" id="MobiDB-lite"/>
    </source>
</evidence>
<keyword evidence="4" id="KW-0472">Membrane</keyword>
<gene>
    <name evidence="7" type="ORF">PNOK_0393500</name>
</gene>
<dbReference type="Proteomes" id="UP000217199">
    <property type="component" value="Unassembled WGS sequence"/>
</dbReference>
<evidence type="ECO:0000256" key="4">
    <source>
        <dbReference type="ARBA" id="ARBA00023136"/>
    </source>
</evidence>
<feature type="compositionally biased region" description="Polar residues" evidence="5">
    <location>
        <begin position="498"/>
        <end position="507"/>
    </location>
</feature>
<dbReference type="PANTHER" id="PTHR16023">
    <property type="entry name" value="TAX1 BINDING PROTEIN-RELATED"/>
    <property type="match status" value="1"/>
</dbReference>
<comment type="caution">
    <text evidence="7">The sequence shown here is derived from an EMBL/GenBank/DDBJ whole genome shotgun (WGS) entry which is preliminary data.</text>
</comment>
<feature type="region of interest" description="Disordered" evidence="5">
    <location>
        <begin position="536"/>
        <end position="568"/>
    </location>
</feature>
<evidence type="ECO:0000256" key="3">
    <source>
        <dbReference type="ARBA" id="ARBA00022737"/>
    </source>
</evidence>
<dbReference type="GO" id="GO:0010008">
    <property type="term" value="C:endosome membrane"/>
    <property type="evidence" value="ECO:0007669"/>
    <property type="project" value="TreeGrafter"/>
</dbReference>
<evidence type="ECO:0000259" key="6">
    <source>
        <dbReference type="Pfam" id="PF11916"/>
    </source>
</evidence>
<organism evidence="7 8">
    <name type="scientific">Pyrrhoderma noxium</name>
    <dbReference type="NCBI Taxonomy" id="2282107"/>
    <lineage>
        <taxon>Eukaryota</taxon>
        <taxon>Fungi</taxon>
        <taxon>Dikarya</taxon>
        <taxon>Basidiomycota</taxon>
        <taxon>Agaricomycotina</taxon>
        <taxon>Agaricomycetes</taxon>
        <taxon>Hymenochaetales</taxon>
        <taxon>Hymenochaetaceae</taxon>
        <taxon>Pyrrhoderma</taxon>
    </lineage>
</organism>
<feature type="compositionally biased region" description="Polar residues" evidence="5">
    <location>
        <begin position="1039"/>
        <end position="1048"/>
    </location>
</feature>
<feature type="region of interest" description="Disordered" evidence="5">
    <location>
        <begin position="903"/>
        <end position="1003"/>
    </location>
</feature>
<keyword evidence="8" id="KW-1185">Reference proteome</keyword>
<dbReference type="AlphaFoldDB" id="A0A286UP04"/>
<evidence type="ECO:0000256" key="2">
    <source>
        <dbReference type="ARBA" id="ARBA00010225"/>
    </source>
</evidence>
<comment type="subcellular location">
    <subcellularLocation>
        <location evidence="1">Endomembrane system</location>
    </subcellularLocation>
</comment>
<dbReference type="GO" id="GO:0000329">
    <property type="term" value="C:fungal-type vacuole membrane"/>
    <property type="evidence" value="ECO:0007669"/>
    <property type="project" value="TreeGrafter"/>
</dbReference>
<accession>A0A286UP04</accession>
<dbReference type="Gene3D" id="1.25.10.10">
    <property type="entry name" value="Leucine-rich Repeat Variant"/>
    <property type="match status" value="3"/>
</dbReference>
<dbReference type="InterPro" id="IPR026825">
    <property type="entry name" value="Vac14"/>
</dbReference>
<protein>
    <submittedName>
        <fullName evidence="7">ARM repeat-containing</fullName>
    </submittedName>
</protein>
<dbReference type="GO" id="GO:0006661">
    <property type="term" value="P:phosphatidylinositol biosynthetic process"/>
    <property type="evidence" value="ECO:0007669"/>
    <property type="project" value="InterPro"/>
</dbReference>
<dbReference type="InParanoid" id="A0A286UP04"/>
<dbReference type="GO" id="GO:0070772">
    <property type="term" value="C:PAS complex"/>
    <property type="evidence" value="ECO:0007669"/>
    <property type="project" value="InterPro"/>
</dbReference>
<dbReference type="InterPro" id="IPR011989">
    <property type="entry name" value="ARM-like"/>
</dbReference>
<sequence length="1058" mass="116128">MDPAISRQLVDKMYEKRKAAALDLEKQIRDCHKEHDERRIIQIIDQLVDMFSNPSNPLHVKNGGLIGLAGTAIALGVDVAPYMDKFIEPLLVCFSDVENRIRYFSAECLYNIAKVSKGEILVYFNQIFDALSKLAADSELSVKNGAELLDRLLKDIVAESASVYVPQYVETEKIRQHVQNQGIVIPLDEMNEDGGPKKAFSLANFIPLLSDRIYVVNPFTRSFLVSWITVLDSVPELELISYLPEFLDGLFKYLSDPTEDVKVATEKILLDFLHELRDIAVVQKKAEERARTQREVDAYEQGRRADDRLPDITMTHPERAAFLPEGDKAATQERETVQDVDIKDTGAFIPGQGVKVHYAEIIDILLQQLDNDHDEIQMSTALYWIAEFLNFAQDVMLPFTPRLIPAILPNLAHHAPMIQQQALRTNSLLLNVIQNLPTSPSGASGVPDKDQVSIASTKTGSSTASSPPNTSGSTNQSSATKTPTQSKEAELVPDVTASPASDRTVQMQMPARVRSTTAPSLGDVLHHASMIDLSDAGTQASRSQSPTPTATSILPNQNTGQQPQQNQVLTQSPVQIEQEPFDYRETVNKLTVQFLSEHEETRVAALKWLIMLHQKVPKKILAMDDGTFPALLKTLSDSSDEVIKHDLQLLAQISSSSEESYFKSFMVNLLELFSTDRRLLDHRGQLIIRQLCTNLSTERIYRALAEILEKEEDLEFASVMVQKLNIILITSPELSEFRRRLKNLETRQDGQALFTTLYRSWCHNAVAVFALCLLAQAYEHAANLLSIFADLEITVHLLVQVDKLVQLIESPVFTYLRLQLLEPEKHPYLFKCLYGLLMLLPQSSAFVSLRNRLNAVNSAGFLHIAPKSTYSGRSKFGRGGEEIKWQDLLTHFRSVQLRHEKMRRGEEQVSGFIGSSGVLGGGSSGSGERGEKERVGSGSGGNRPGMRRRVTGGVDNTGGAGSGTTGVTGSGTGEASGRRGTTTGGSGSGSTGGGILSPLNPRRVASPSTLLNFGASLPGGSGGSTGGMGMGIGFGLNGRSKSPSPQVQRSRRLPGSGK</sequence>
<name>A0A286UP04_9AGAM</name>